<organism evidence="1 2">
    <name type="scientific">Thelephora ganbajun</name>
    <name type="common">Ganba fungus</name>
    <dbReference type="NCBI Taxonomy" id="370292"/>
    <lineage>
        <taxon>Eukaryota</taxon>
        <taxon>Fungi</taxon>
        <taxon>Dikarya</taxon>
        <taxon>Basidiomycota</taxon>
        <taxon>Agaricomycotina</taxon>
        <taxon>Agaricomycetes</taxon>
        <taxon>Thelephorales</taxon>
        <taxon>Thelephoraceae</taxon>
        <taxon>Thelephora</taxon>
    </lineage>
</organism>
<gene>
    <name evidence="1" type="ORF">BDM02DRAFT_276133</name>
</gene>
<reference evidence="1" key="2">
    <citation type="journal article" date="2020" name="Nat. Commun.">
        <title>Large-scale genome sequencing of mycorrhizal fungi provides insights into the early evolution of symbiotic traits.</title>
        <authorList>
            <person name="Miyauchi S."/>
            <person name="Kiss E."/>
            <person name="Kuo A."/>
            <person name="Drula E."/>
            <person name="Kohler A."/>
            <person name="Sanchez-Garcia M."/>
            <person name="Morin E."/>
            <person name="Andreopoulos B."/>
            <person name="Barry K.W."/>
            <person name="Bonito G."/>
            <person name="Buee M."/>
            <person name="Carver A."/>
            <person name="Chen C."/>
            <person name="Cichocki N."/>
            <person name="Clum A."/>
            <person name="Culley D."/>
            <person name="Crous P.W."/>
            <person name="Fauchery L."/>
            <person name="Girlanda M."/>
            <person name="Hayes R.D."/>
            <person name="Keri Z."/>
            <person name="LaButti K."/>
            <person name="Lipzen A."/>
            <person name="Lombard V."/>
            <person name="Magnuson J."/>
            <person name="Maillard F."/>
            <person name="Murat C."/>
            <person name="Nolan M."/>
            <person name="Ohm R.A."/>
            <person name="Pangilinan J."/>
            <person name="Pereira M.F."/>
            <person name="Perotto S."/>
            <person name="Peter M."/>
            <person name="Pfister S."/>
            <person name="Riley R."/>
            <person name="Sitrit Y."/>
            <person name="Stielow J.B."/>
            <person name="Szollosi G."/>
            <person name="Zifcakova L."/>
            <person name="Stursova M."/>
            <person name="Spatafora J.W."/>
            <person name="Tedersoo L."/>
            <person name="Vaario L.M."/>
            <person name="Yamada A."/>
            <person name="Yan M."/>
            <person name="Wang P."/>
            <person name="Xu J."/>
            <person name="Bruns T."/>
            <person name="Baldrian P."/>
            <person name="Vilgalys R."/>
            <person name="Dunand C."/>
            <person name="Henrissat B."/>
            <person name="Grigoriev I.V."/>
            <person name="Hibbett D."/>
            <person name="Nagy L.G."/>
            <person name="Martin F.M."/>
        </authorList>
    </citation>
    <scope>NUCLEOTIDE SEQUENCE</scope>
    <source>
        <strain evidence="1">P2</strain>
    </source>
</reference>
<accession>A0ACB6Z9Q6</accession>
<sequence length="196" mass="23089">MHRFWEIDEMVRLLVTNLPVTNFGKRKRFRRLRTSATAVALACCSKQLSAIVLDSLWEDVFDLNQLLKCFPPNSWEMRDGEFAFLRCPSTKEWDRFSSYARRIRTFSPCSIPTQVRRVSLEAYHLLSMQTPNLDHHLVPNLRSIHWRSDSWESIPFLRLFLNPELKNVRFDFPDDKAHPYRSAAVSLIPTRALTHL</sequence>
<reference evidence="1" key="1">
    <citation type="submission" date="2019-10" db="EMBL/GenBank/DDBJ databases">
        <authorList>
            <consortium name="DOE Joint Genome Institute"/>
            <person name="Kuo A."/>
            <person name="Miyauchi S."/>
            <person name="Kiss E."/>
            <person name="Drula E."/>
            <person name="Kohler A."/>
            <person name="Sanchez-Garcia M."/>
            <person name="Andreopoulos B."/>
            <person name="Barry K.W."/>
            <person name="Bonito G."/>
            <person name="Buee M."/>
            <person name="Carver A."/>
            <person name="Chen C."/>
            <person name="Cichocki N."/>
            <person name="Clum A."/>
            <person name="Culley D."/>
            <person name="Crous P.W."/>
            <person name="Fauchery L."/>
            <person name="Girlanda M."/>
            <person name="Hayes R."/>
            <person name="Keri Z."/>
            <person name="Labutti K."/>
            <person name="Lipzen A."/>
            <person name="Lombard V."/>
            <person name="Magnuson J."/>
            <person name="Maillard F."/>
            <person name="Morin E."/>
            <person name="Murat C."/>
            <person name="Nolan M."/>
            <person name="Ohm R."/>
            <person name="Pangilinan J."/>
            <person name="Pereira M."/>
            <person name="Perotto S."/>
            <person name="Peter M."/>
            <person name="Riley R."/>
            <person name="Sitrit Y."/>
            <person name="Stielow B."/>
            <person name="Szollosi G."/>
            <person name="Zifcakova L."/>
            <person name="Stursova M."/>
            <person name="Spatafora J.W."/>
            <person name="Tedersoo L."/>
            <person name="Vaario L.-M."/>
            <person name="Yamada A."/>
            <person name="Yan M."/>
            <person name="Wang P."/>
            <person name="Xu J."/>
            <person name="Bruns T."/>
            <person name="Baldrian P."/>
            <person name="Vilgalys R."/>
            <person name="Henrissat B."/>
            <person name="Grigoriev I.V."/>
            <person name="Hibbett D."/>
            <person name="Nagy L.G."/>
            <person name="Martin F.M."/>
        </authorList>
    </citation>
    <scope>NUCLEOTIDE SEQUENCE</scope>
    <source>
        <strain evidence="1">P2</strain>
    </source>
</reference>
<comment type="caution">
    <text evidence="1">The sequence shown here is derived from an EMBL/GenBank/DDBJ whole genome shotgun (WGS) entry which is preliminary data.</text>
</comment>
<evidence type="ECO:0000313" key="1">
    <source>
        <dbReference type="EMBL" id="KAF9646237.1"/>
    </source>
</evidence>
<protein>
    <submittedName>
        <fullName evidence="1">Uncharacterized protein</fullName>
    </submittedName>
</protein>
<dbReference type="EMBL" id="MU118064">
    <property type="protein sequence ID" value="KAF9646237.1"/>
    <property type="molecule type" value="Genomic_DNA"/>
</dbReference>
<proteinExistence type="predicted"/>
<keyword evidence="2" id="KW-1185">Reference proteome</keyword>
<name>A0ACB6Z9Q6_THEGA</name>
<dbReference type="Proteomes" id="UP000886501">
    <property type="component" value="Unassembled WGS sequence"/>
</dbReference>
<evidence type="ECO:0000313" key="2">
    <source>
        <dbReference type="Proteomes" id="UP000886501"/>
    </source>
</evidence>